<dbReference type="GO" id="GO:0005737">
    <property type="term" value="C:cytoplasm"/>
    <property type="evidence" value="ECO:0007669"/>
    <property type="project" value="UniProtKB-SubCell"/>
</dbReference>
<evidence type="ECO:0000256" key="8">
    <source>
        <dbReference type="ARBA" id="ARBA00025431"/>
    </source>
</evidence>
<protein>
    <recommendedName>
        <fullName evidence="9">Flagellar transcriptional regulator FlhD</fullName>
    </recommendedName>
</protein>
<keyword evidence="3 9" id="KW-0805">Transcription regulation</keyword>
<dbReference type="NCBIfam" id="NF002783">
    <property type="entry name" value="PRK02909.1-1"/>
    <property type="match status" value="1"/>
</dbReference>
<keyword evidence="10" id="KW-0966">Cell projection</keyword>
<evidence type="ECO:0000256" key="9">
    <source>
        <dbReference type="HAMAP-Rule" id="MF_00725"/>
    </source>
</evidence>
<dbReference type="SUPFAM" id="SSF63592">
    <property type="entry name" value="Flagellar transcriptional activator FlhD"/>
    <property type="match status" value="1"/>
</dbReference>
<comment type="function">
    <text evidence="8 9">Functions in complex with FlhC as a master transcriptional regulator that regulates transcription of several flagellar and non-flagellar operons by binding to their promoter region. Activates expression of class 2 flagellar genes, including fliA, which is a flagellum-specific sigma factor that turns on the class 3 genes. Also regulates genes whose products function in a variety of physiological pathways.</text>
</comment>
<keyword evidence="4 9" id="KW-0238">DNA-binding</keyword>
<dbReference type="HAMAP" id="MF_00725">
    <property type="entry name" value="FlhD"/>
    <property type="match status" value="1"/>
</dbReference>
<dbReference type="OrthoDB" id="5298036at2"/>
<evidence type="ECO:0000256" key="4">
    <source>
        <dbReference type="ARBA" id="ARBA00023125"/>
    </source>
</evidence>
<keyword evidence="10" id="KW-0969">Cilium</keyword>
<evidence type="ECO:0000256" key="3">
    <source>
        <dbReference type="ARBA" id="ARBA00023015"/>
    </source>
</evidence>
<dbReference type="RefSeq" id="WP_085230617.1">
    <property type="nucleotide sequence ID" value="NZ_BSQD01000009.1"/>
</dbReference>
<dbReference type="STRING" id="28094.SAMN06295900_12251"/>
<comment type="subunit">
    <text evidence="9">Homodimer; disulfide-linked. Forms a heterohexamer composed of two FlhC and four FlhD subunits. Each FlhC binds a FlhD dimer, forming a heterotrimer, and a hexamer assembles by dimerization of two heterotrimers.</text>
</comment>
<keyword evidence="11" id="KW-1185">Reference proteome</keyword>
<keyword evidence="6 9" id="KW-0010">Activator</keyword>
<evidence type="ECO:0000313" key="10">
    <source>
        <dbReference type="EMBL" id="SMF80449.1"/>
    </source>
</evidence>
<dbReference type="InterPro" id="IPR023559">
    <property type="entry name" value="Flagellar_FlhD"/>
</dbReference>
<evidence type="ECO:0000256" key="1">
    <source>
        <dbReference type="ARBA" id="ARBA00022490"/>
    </source>
</evidence>
<reference evidence="11" key="1">
    <citation type="submission" date="2017-04" db="EMBL/GenBank/DDBJ databases">
        <authorList>
            <person name="Varghese N."/>
            <person name="Submissions S."/>
        </authorList>
    </citation>
    <scope>NUCLEOTIDE SEQUENCE [LARGE SCALE GENOMIC DNA]</scope>
    <source>
        <strain evidence="11">Ballard 720</strain>
    </source>
</reference>
<dbReference type="Gene3D" id="1.10.4000.10">
    <property type="entry name" value="Flagellar transcriptional activator FlhD"/>
    <property type="match status" value="1"/>
</dbReference>
<evidence type="ECO:0000256" key="6">
    <source>
        <dbReference type="ARBA" id="ARBA00023159"/>
    </source>
</evidence>
<evidence type="ECO:0000256" key="2">
    <source>
        <dbReference type="ARBA" id="ARBA00022795"/>
    </source>
</evidence>
<dbReference type="GO" id="GO:1902208">
    <property type="term" value="P:regulation of bacterial-type flagellum assembly"/>
    <property type="evidence" value="ECO:0007669"/>
    <property type="project" value="UniProtKB-UniRule"/>
</dbReference>
<accession>A0A1X7H7Z8</accession>
<dbReference type="EMBL" id="FXAH01000022">
    <property type="protein sequence ID" value="SMF80449.1"/>
    <property type="molecule type" value="Genomic_DNA"/>
</dbReference>
<sequence>MDDREVLESIREFNLSYLMLAQQMLNEDYAEGLFKLGLSAQMADLVHTLTPAQTIKFAQSRDLVCDFRFDDAASIAALTAEKGHDLAATHAAILLAAQPAKQFS</sequence>
<comment type="similarity">
    <text evidence="9">Belongs to the FlhD family.</text>
</comment>
<evidence type="ECO:0000256" key="5">
    <source>
        <dbReference type="ARBA" id="ARBA00023157"/>
    </source>
</evidence>
<dbReference type="Proteomes" id="UP000192911">
    <property type="component" value="Unassembled WGS sequence"/>
</dbReference>
<keyword evidence="7 9" id="KW-0804">Transcription</keyword>
<keyword evidence="2 9" id="KW-1005">Bacterial flagellum biogenesis</keyword>
<dbReference type="InterPro" id="IPR036194">
    <property type="entry name" value="FlhD_sf"/>
</dbReference>
<name>A0A1X7H7Z8_TRICW</name>
<gene>
    <name evidence="9" type="primary">flhD</name>
    <name evidence="10" type="ORF">SAMN06295900_12251</name>
</gene>
<keyword evidence="5 9" id="KW-1015">Disulfide bond</keyword>
<keyword evidence="1 9" id="KW-0963">Cytoplasm</keyword>
<dbReference type="GO" id="GO:0044780">
    <property type="term" value="P:bacterial-type flagellum assembly"/>
    <property type="evidence" value="ECO:0007669"/>
    <property type="project" value="InterPro"/>
</dbReference>
<dbReference type="GO" id="GO:0003677">
    <property type="term" value="F:DNA binding"/>
    <property type="evidence" value="ECO:0007669"/>
    <property type="project" value="UniProtKB-UniRule"/>
</dbReference>
<dbReference type="GO" id="GO:0045893">
    <property type="term" value="P:positive regulation of DNA-templated transcription"/>
    <property type="evidence" value="ECO:0007669"/>
    <property type="project" value="InterPro"/>
</dbReference>
<organism evidence="10 11">
    <name type="scientific">Trinickia caryophylli</name>
    <name type="common">Paraburkholderia caryophylli</name>
    <dbReference type="NCBI Taxonomy" id="28094"/>
    <lineage>
        <taxon>Bacteria</taxon>
        <taxon>Pseudomonadati</taxon>
        <taxon>Pseudomonadota</taxon>
        <taxon>Betaproteobacteria</taxon>
        <taxon>Burkholderiales</taxon>
        <taxon>Burkholderiaceae</taxon>
        <taxon>Trinickia</taxon>
    </lineage>
</organism>
<feature type="disulfide bond" description="Interchain" evidence="9">
    <location>
        <position position="65"/>
    </location>
</feature>
<dbReference type="AlphaFoldDB" id="A0A1X7H7Z8"/>
<keyword evidence="10" id="KW-0282">Flagellum</keyword>
<comment type="subcellular location">
    <subcellularLocation>
        <location evidence="9">Cytoplasm</location>
    </subcellularLocation>
</comment>
<dbReference type="Pfam" id="PF05247">
    <property type="entry name" value="FlhD"/>
    <property type="match status" value="1"/>
</dbReference>
<evidence type="ECO:0000256" key="7">
    <source>
        <dbReference type="ARBA" id="ARBA00023163"/>
    </source>
</evidence>
<evidence type="ECO:0000313" key="11">
    <source>
        <dbReference type="Proteomes" id="UP000192911"/>
    </source>
</evidence>
<proteinExistence type="inferred from homology"/>
<comment type="domain">
    <text evidence="9">The C-terminal region contains a putative helix-turn-helix (HTH) motif, suggesting that this region may bind DNA.</text>
</comment>